<comment type="caution">
    <text evidence="1">The sequence shown here is derived from an EMBL/GenBank/DDBJ whole genome shotgun (WGS) entry which is preliminary data.</text>
</comment>
<organism evidence="1 2">
    <name type="scientific">Araneus ventricosus</name>
    <name type="common">Orbweaver spider</name>
    <name type="synonym">Epeira ventricosa</name>
    <dbReference type="NCBI Taxonomy" id="182803"/>
    <lineage>
        <taxon>Eukaryota</taxon>
        <taxon>Metazoa</taxon>
        <taxon>Ecdysozoa</taxon>
        <taxon>Arthropoda</taxon>
        <taxon>Chelicerata</taxon>
        <taxon>Arachnida</taxon>
        <taxon>Araneae</taxon>
        <taxon>Araneomorphae</taxon>
        <taxon>Entelegynae</taxon>
        <taxon>Araneoidea</taxon>
        <taxon>Araneidae</taxon>
        <taxon>Araneus</taxon>
    </lineage>
</organism>
<gene>
    <name evidence="1" type="ORF">AVEN_212677_1</name>
</gene>
<dbReference type="AlphaFoldDB" id="A0A4Y2W7M3"/>
<accession>A0A4Y2W7M3</accession>
<proteinExistence type="predicted"/>
<protein>
    <submittedName>
        <fullName evidence="1">Uncharacterized protein</fullName>
    </submittedName>
</protein>
<dbReference type="Proteomes" id="UP000499080">
    <property type="component" value="Unassembled WGS sequence"/>
</dbReference>
<reference evidence="1 2" key="1">
    <citation type="journal article" date="2019" name="Sci. Rep.">
        <title>Orb-weaving spider Araneus ventricosus genome elucidates the spidroin gene catalogue.</title>
        <authorList>
            <person name="Kono N."/>
            <person name="Nakamura H."/>
            <person name="Ohtoshi R."/>
            <person name="Moran D.A.P."/>
            <person name="Shinohara A."/>
            <person name="Yoshida Y."/>
            <person name="Fujiwara M."/>
            <person name="Mori M."/>
            <person name="Tomita M."/>
            <person name="Arakawa K."/>
        </authorList>
    </citation>
    <scope>NUCLEOTIDE SEQUENCE [LARGE SCALE GENOMIC DNA]</scope>
</reference>
<keyword evidence="2" id="KW-1185">Reference proteome</keyword>
<name>A0A4Y2W7M3_ARAVE</name>
<sequence length="85" mass="9396">MNYRISAGNNSGTVKHAKYNLLRAYASNPQNEVCAVIGDEASHHSHQHYCASRGKREPGYHIRELLILVLELPAPGGTVKNLENN</sequence>
<evidence type="ECO:0000313" key="2">
    <source>
        <dbReference type="Proteomes" id="UP000499080"/>
    </source>
</evidence>
<dbReference type="EMBL" id="BGPR01056061">
    <property type="protein sequence ID" value="GBO32584.1"/>
    <property type="molecule type" value="Genomic_DNA"/>
</dbReference>
<evidence type="ECO:0000313" key="1">
    <source>
        <dbReference type="EMBL" id="GBO32584.1"/>
    </source>
</evidence>